<evidence type="ECO:0000256" key="1">
    <source>
        <dbReference type="ARBA" id="ARBA00006303"/>
    </source>
</evidence>
<feature type="binding site" evidence="7">
    <location>
        <position position="235"/>
    </location>
    <ligand>
        <name>ATP</name>
        <dbReference type="ChEBI" id="CHEBI:30616"/>
    </ligand>
</feature>
<feature type="binding site" evidence="7">
    <location>
        <position position="226"/>
    </location>
    <ligand>
        <name>L-aspartate</name>
        <dbReference type="ChEBI" id="CHEBI:29991"/>
    </ligand>
</feature>
<dbReference type="InterPro" id="IPR004365">
    <property type="entry name" value="NA-bd_OB_tRNA"/>
</dbReference>
<dbReference type="PROSITE" id="PS50862">
    <property type="entry name" value="AA_TRNA_LIGASE_II"/>
    <property type="match status" value="1"/>
</dbReference>
<dbReference type="CDD" id="cd00777">
    <property type="entry name" value="AspRS_core"/>
    <property type="match status" value="1"/>
</dbReference>
<feature type="binding site" evidence="7">
    <location>
        <begin position="226"/>
        <end position="228"/>
    </location>
    <ligand>
        <name>ATP</name>
        <dbReference type="ChEBI" id="CHEBI:30616"/>
    </ligand>
</feature>
<dbReference type="EMBL" id="SRIB01000011">
    <property type="protein sequence ID" value="TFZ39546.1"/>
    <property type="molecule type" value="Genomic_DNA"/>
</dbReference>
<evidence type="ECO:0000256" key="7">
    <source>
        <dbReference type="HAMAP-Rule" id="MF_00044"/>
    </source>
</evidence>
<feature type="domain" description="Aminoacyl-transfer RNA synthetases class-II family profile" evidence="8">
    <location>
        <begin position="149"/>
        <end position="561"/>
    </location>
</feature>
<keyword evidence="6 7" id="KW-0030">Aminoacyl-tRNA synthetase</keyword>
<comment type="subcellular location">
    <subcellularLocation>
        <location evidence="7">Cytoplasm</location>
    </subcellularLocation>
</comment>
<feature type="binding site" evidence="7">
    <location>
        <position position="180"/>
    </location>
    <ligand>
        <name>L-aspartate</name>
        <dbReference type="ChEBI" id="CHEBI:29991"/>
    </ligand>
</feature>
<dbReference type="EC" id="6.1.1.12" evidence="7"/>
<gene>
    <name evidence="7 9" type="primary">aspS</name>
    <name evidence="9" type="ORF">E4100_07930</name>
</gene>
<dbReference type="Gene3D" id="2.40.50.140">
    <property type="entry name" value="Nucleic acid-binding proteins"/>
    <property type="match status" value="1"/>
</dbReference>
<dbReference type="Pfam" id="PF02938">
    <property type="entry name" value="GAD"/>
    <property type="match status" value="1"/>
</dbReference>
<dbReference type="PANTHER" id="PTHR22594">
    <property type="entry name" value="ASPARTYL/LYSYL-TRNA SYNTHETASE"/>
    <property type="match status" value="1"/>
</dbReference>
<keyword evidence="3 7" id="KW-0547">Nucleotide-binding</keyword>
<dbReference type="InterPro" id="IPR006195">
    <property type="entry name" value="aa-tRNA-synth_II"/>
</dbReference>
<accession>A0A4Z0D431</accession>
<dbReference type="NCBIfam" id="NF001750">
    <property type="entry name" value="PRK00476.1"/>
    <property type="match status" value="1"/>
</dbReference>
<evidence type="ECO:0000313" key="10">
    <source>
        <dbReference type="Proteomes" id="UP000298381"/>
    </source>
</evidence>
<dbReference type="InterPro" id="IPR047089">
    <property type="entry name" value="Asp-tRNA-ligase_1_N"/>
</dbReference>
<dbReference type="CDD" id="cd04317">
    <property type="entry name" value="EcAspRS_like_N"/>
    <property type="match status" value="1"/>
</dbReference>
<name>A0A4Z0D431_9FIRM</name>
<dbReference type="GO" id="GO:0140096">
    <property type="term" value="F:catalytic activity, acting on a protein"/>
    <property type="evidence" value="ECO:0007669"/>
    <property type="project" value="UniProtKB-ARBA"/>
</dbReference>
<dbReference type="PRINTS" id="PR01042">
    <property type="entry name" value="TRNASYNTHASP"/>
</dbReference>
<dbReference type="Pfam" id="PF01336">
    <property type="entry name" value="tRNA_anti-codon"/>
    <property type="match status" value="1"/>
</dbReference>
<dbReference type="InterPro" id="IPR045864">
    <property type="entry name" value="aa-tRNA-synth_II/BPL/LPL"/>
</dbReference>
<dbReference type="HAMAP" id="MF_00044">
    <property type="entry name" value="Asp_tRNA_synth_type1"/>
    <property type="match status" value="1"/>
</dbReference>
<dbReference type="InterPro" id="IPR012340">
    <property type="entry name" value="NA-bd_OB-fold"/>
</dbReference>
<dbReference type="GO" id="GO:0005737">
    <property type="term" value="C:cytoplasm"/>
    <property type="evidence" value="ECO:0007669"/>
    <property type="project" value="UniProtKB-SubCell"/>
</dbReference>
<feature type="binding site" evidence="7">
    <location>
        <begin position="540"/>
        <end position="543"/>
    </location>
    <ligand>
        <name>ATP</name>
        <dbReference type="ChEBI" id="CHEBI:30616"/>
    </ligand>
</feature>
<dbReference type="Pfam" id="PF00152">
    <property type="entry name" value="tRNA-synt_2"/>
    <property type="match status" value="1"/>
</dbReference>
<comment type="caution">
    <text evidence="9">The sequence shown here is derived from an EMBL/GenBank/DDBJ whole genome shotgun (WGS) entry which is preliminary data.</text>
</comment>
<comment type="catalytic activity">
    <reaction evidence="7">
        <text>tRNA(Asp) + L-aspartate + ATP = L-aspartyl-tRNA(Asp) + AMP + diphosphate</text>
        <dbReference type="Rhea" id="RHEA:19649"/>
        <dbReference type="Rhea" id="RHEA-COMP:9660"/>
        <dbReference type="Rhea" id="RHEA-COMP:9678"/>
        <dbReference type="ChEBI" id="CHEBI:29991"/>
        <dbReference type="ChEBI" id="CHEBI:30616"/>
        <dbReference type="ChEBI" id="CHEBI:33019"/>
        <dbReference type="ChEBI" id="CHEBI:78442"/>
        <dbReference type="ChEBI" id="CHEBI:78516"/>
        <dbReference type="ChEBI" id="CHEBI:456215"/>
        <dbReference type="EC" id="6.1.1.12"/>
    </reaction>
</comment>
<dbReference type="SUPFAM" id="SSF50249">
    <property type="entry name" value="Nucleic acid-binding proteins"/>
    <property type="match status" value="1"/>
</dbReference>
<keyword evidence="2 7" id="KW-0436">Ligase</keyword>
<dbReference type="GO" id="GO:0004815">
    <property type="term" value="F:aspartate-tRNA ligase activity"/>
    <property type="evidence" value="ECO:0007669"/>
    <property type="project" value="UniProtKB-UniRule"/>
</dbReference>
<dbReference type="GO" id="GO:0006422">
    <property type="term" value="P:aspartyl-tRNA aminoacylation"/>
    <property type="evidence" value="ECO:0007669"/>
    <property type="project" value="UniProtKB-UniRule"/>
</dbReference>
<sequence length="594" mass="68413">MMESMGNLRRTVMCGKLSSSNIDEEVTLMGWVQRERNLGGIHFVDLRDITGIVQIVFDEFAPAELIEKADLLRPEFVIAVKGKVRRRESVNPNIPTGEIEVLAKDLRILDTASTPPIYIKDEDNVSETMRLKYRYLDLRKPFMQNNLILRAKLAKVVRDFLHENNFIEIETPMLTKPTPEGARDYLVPSRVNPGKFYALPQSPQLMKQLLMVSGFDRYYQIVRCFRDEDLRANRQPEFTQIDMEMSFVDIDDVIEINELLLKRIFKEFKNIDIELPIKRMTYKESMERFGVDKPDLRFGFEIVDITEKVIDSNFKVFSDTIKNGGKVKGINVNGYSDKFTRKDIQNLEEFCKTYNAKGLAWIKVTEEGVTSPISKFFTSEELNEILMSFNAKTGDLILIVADKESIVYDSLGNLRNEVAKKLNIINENDYVLVWIVEFPLFEYSEEEKRYVAKHHPFTHPMDEDINLLETEPQKVRAKAYDIVINGDEIGGGSIRINNSELQKRMFRALGFTEEEAYDKFGFLIDAFKYGTPPHGGIAYGFDRLTMLLTNSENIRDVIAFPKTQSATCLLTNAPSTVSNEQLEEVHIKVDVKNE</sequence>
<dbReference type="PANTHER" id="PTHR22594:SF5">
    <property type="entry name" value="ASPARTATE--TRNA LIGASE, MITOCHONDRIAL"/>
    <property type="match status" value="1"/>
</dbReference>
<evidence type="ECO:0000259" key="8">
    <source>
        <dbReference type="PROSITE" id="PS50862"/>
    </source>
</evidence>
<comment type="function">
    <text evidence="7">Catalyzes the attachment of L-aspartate to tRNA(Asp) in a two-step reaction: L-aspartate is first activated by ATP to form Asp-AMP and then transferred to the acceptor end of tRNA(Asp).</text>
</comment>
<evidence type="ECO:0000256" key="2">
    <source>
        <dbReference type="ARBA" id="ARBA00022598"/>
    </source>
</evidence>
<evidence type="ECO:0000256" key="3">
    <source>
        <dbReference type="ARBA" id="ARBA00022741"/>
    </source>
</evidence>
<dbReference type="Gene3D" id="3.30.1360.30">
    <property type="entry name" value="GAD-like domain"/>
    <property type="match status" value="1"/>
</dbReference>
<dbReference type="Proteomes" id="UP000298381">
    <property type="component" value="Unassembled WGS sequence"/>
</dbReference>
<dbReference type="InterPro" id="IPR004115">
    <property type="entry name" value="GAD-like_sf"/>
</dbReference>
<dbReference type="SUPFAM" id="SSF55261">
    <property type="entry name" value="GAD domain-like"/>
    <property type="match status" value="1"/>
</dbReference>
<dbReference type="SUPFAM" id="SSF55681">
    <property type="entry name" value="Class II aaRS and biotin synthetases"/>
    <property type="match status" value="1"/>
</dbReference>
<dbReference type="RefSeq" id="WP_135271510.1">
    <property type="nucleotide sequence ID" value="NZ_SRIB01000011.1"/>
</dbReference>
<comment type="similarity">
    <text evidence="1 7">Belongs to the class-II aminoacyl-tRNA synthetase family. Type 1 subfamily.</text>
</comment>
<keyword evidence="4 7" id="KW-0067">ATP-binding</keyword>
<protein>
    <recommendedName>
        <fullName evidence="7">Aspartate--tRNA ligase</fullName>
        <ecNumber evidence="7">6.1.1.12</ecNumber>
    </recommendedName>
    <alternativeName>
        <fullName evidence="7">Aspartyl-tRNA synthetase</fullName>
        <shortName evidence="7">AspRS</shortName>
    </alternativeName>
</protein>
<dbReference type="OrthoDB" id="9802326at2"/>
<dbReference type="InterPro" id="IPR047090">
    <property type="entry name" value="AspRS_core"/>
</dbReference>
<dbReference type="NCBIfam" id="TIGR00459">
    <property type="entry name" value="aspS_bact"/>
    <property type="match status" value="1"/>
</dbReference>
<reference evidence="9 10" key="1">
    <citation type="submission" date="2019-03" db="EMBL/GenBank/DDBJ databases">
        <title>Draft genome sequence data and analysis of a Fermenting Bacterium, Soehngenia longevitae strain 1933PT, isolated from petroleum reservoir in Azerbaijan.</title>
        <authorList>
            <person name="Grouzdev D.S."/>
            <person name="Bidzhieva S.K."/>
            <person name="Sokolova D.S."/>
            <person name="Tourova T.P."/>
            <person name="Poltaraus A.B."/>
            <person name="Nazina T.N."/>
        </authorList>
    </citation>
    <scope>NUCLEOTIDE SEQUENCE [LARGE SCALE GENOMIC DNA]</scope>
    <source>
        <strain evidence="9 10">1933P</strain>
    </source>
</reference>
<comment type="caution">
    <text evidence="7">Lacks conserved residue(s) required for the propagation of feature annotation.</text>
</comment>
<evidence type="ECO:0000256" key="4">
    <source>
        <dbReference type="ARBA" id="ARBA00022840"/>
    </source>
</evidence>
<evidence type="ECO:0000256" key="6">
    <source>
        <dbReference type="ARBA" id="ARBA00023146"/>
    </source>
</evidence>
<dbReference type="AlphaFoldDB" id="A0A4Z0D431"/>
<dbReference type="GO" id="GO:0005524">
    <property type="term" value="F:ATP binding"/>
    <property type="evidence" value="ECO:0007669"/>
    <property type="project" value="UniProtKB-UniRule"/>
</dbReference>
<organism evidence="9 10">
    <name type="scientific">Soehngenia longivitae</name>
    <dbReference type="NCBI Taxonomy" id="2562294"/>
    <lineage>
        <taxon>Bacteria</taxon>
        <taxon>Bacillati</taxon>
        <taxon>Bacillota</taxon>
        <taxon>Tissierellia</taxon>
        <taxon>Tissierellales</taxon>
        <taxon>Tissierellaceae</taxon>
        <taxon>Soehngenia</taxon>
    </lineage>
</organism>
<keyword evidence="10" id="KW-1185">Reference proteome</keyword>
<comment type="subunit">
    <text evidence="7">Homodimer.</text>
</comment>
<feature type="binding site" evidence="7">
    <location>
        <position position="454"/>
    </location>
    <ligand>
        <name>L-aspartate</name>
        <dbReference type="ChEBI" id="CHEBI:29991"/>
    </ligand>
</feature>
<keyword evidence="7" id="KW-0963">Cytoplasm</keyword>
<dbReference type="GO" id="GO:0016740">
    <property type="term" value="F:transferase activity"/>
    <property type="evidence" value="ECO:0007669"/>
    <property type="project" value="UniProtKB-ARBA"/>
</dbReference>
<dbReference type="Gene3D" id="3.30.930.10">
    <property type="entry name" value="Bira Bifunctional Protein, Domain 2"/>
    <property type="match status" value="1"/>
</dbReference>
<dbReference type="InterPro" id="IPR004524">
    <property type="entry name" value="Asp-tRNA-ligase_1"/>
</dbReference>
<feature type="binding site" evidence="7">
    <location>
        <position position="495"/>
    </location>
    <ligand>
        <name>L-aspartate</name>
        <dbReference type="ChEBI" id="CHEBI:29991"/>
    </ligand>
</feature>
<dbReference type="InterPro" id="IPR004364">
    <property type="entry name" value="Aa-tRNA-synt_II"/>
</dbReference>
<dbReference type="InterPro" id="IPR029351">
    <property type="entry name" value="GAD_dom"/>
</dbReference>
<feature type="binding site" evidence="7">
    <location>
        <position position="488"/>
    </location>
    <ligand>
        <name>ATP</name>
        <dbReference type="ChEBI" id="CHEBI:30616"/>
    </ligand>
</feature>
<dbReference type="InterPro" id="IPR002312">
    <property type="entry name" value="Asp/Asn-tRNA-synth_IIb"/>
</dbReference>
<feature type="region of interest" description="Aspartate" evidence="7">
    <location>
        <begin position="204"/>
        <end position="207"/>
    </location>
</feature>
<dbReference type="GO" id="GO:0003676">
    <property type="term" value="F:nucleic acid binding"/>
    <property type="evidence" value="ECO:0007669"/>
    <property type="project" value="InterPro"/>
</dbReference>
<evidence type="ECO:0000313" key="9">
    <source>
        <dbReference type="EMBL" id="TFZ39546.1"/>
    </source>
</evidence>
<proteinExistence type="inferred from homology"/>
<keyword evidence="5 7" id="KW-0648">Protein biosynthesis</keyword>
<evidence type="ECO:0000256" key="5">
    <source>
        <dbReference type="ARBA" id="ARBA00022917"/>
    </source>
</evidence>